<reference evidence="2 3" key="1">
    <citation type="submission" date="2018-06" db="EMBL/GenBank/DDBJ databases">
        <authorList>
            <consortium name="Pathogen Informatics"/>
            <person name="Doyle S."/>
        </authorList>
    </citation>
    <scope>NUCLEOTIDE SEQUENCE [LARGE SCALE GENOMIC DNA]</scope>
    <source>
        <strain evidence="2 3">NCTC10717</strain>
    </source>
</reference>
<gene>
    <name evidence="2" type="ORF">NCTC10717_01571</name>
</gene>
<dbReference type="InterPro" id="IPR005471">
    <property type="entry name" value="Tscrpt_reg_IclR_N"/>
</dbReference>
<dbReference type="OrthoDB" id="7067967at2"/>
<dbReference type="Proteomes" id="UP000254575">
    <property type="component" value="Unassembled WGS sequence"/>
</dbReference>
<sequence>MKKENLSSTQTRGYELFKALFGYEMNGVSCQTLADRFGLGKATVLRDLQTMAASGLAEQLPNKQWRIAPSFGRHAIKIFNEVQSARQRLDEVAQRYGLSEQQC</sequence>
<evidence type="ECO:0000313" key="2">
    <source>
        <dbReference type="EMBL" id="SUO97685.1"/>
    </source>
</evidence>
<dbReference type="SUPFAM" id="SSF46785">
    <property type="entry name" value="Winged helix' DNA-binding domain"/>
    <property type="match status" value="1"/>
</dbReference>
<dbReference type="GO" id="GO:0006355">
    <property type="term" value="P:regulation of DNA-templated transcription"/>
    <property type="evidence" value="ECO:0007669"/>
    <property type="project" value="InterPro"/>
</dbReference>
<accession>A0A380MYQ7</accession>
<dbReference type="EMBL" id="UHIA01000004">
    <property type="protein sequence ID" value="SUO97685.1"/>
    <property type="molecule type" value="Genomic_DNA"/>
</dbReference>
<dbReference type="GO" id="GO:0003677">
    <property type="term" value="F:DNA binding"/>
    <property type="evidence" value="ECO:0007669"/>
    <property type="project" value="InterPro"/>
</dbReference>
<organism evidence="2 3">
    <name type="scientific">Suttonella indologenes</name>
    <dbReference type="NCBI Taxonomy" id="13276"/>
    <lineage>
        <taxon>Bacteria</taxon>
        <taxon>Pseudomonadati</taxon>
        <taxon>Pseudomonadota</taxon>
        <taxon>Gammaproteobacteria</taxon>
        <taxon>Cardiobacteriales</taxon>
        <taxon>Cardiobacteriaceae</taxon>
        <taxon>Suttonella</taxon>
    </lineage>
</organism>
<name>A0A380MYQ7_9GAMM</name>
<evidence type="ECO:0000259" key="1">
    <source>
        <dbReference type="Pfam" id="PF09339"/>
    </source>
</evidence>
<dbReference type="AlphaFoldDB" id="A0A380MYQ7"/>
<dbReference type="InterPro" id="IPR036390">
    <property type="entry name" value="WH_DNA-bd_sf"/>
</dbReference>
<evidence type="ECO:0000313" key="3">
    <source>
        <dbReference type="Proteomes" id="UP000254575"/>
    </source>
</evidence>
<proteinExistence type="predicted"/>
<dbReference type="Pfam" id="PF09339">
    <property type="entry name" value="HTH_IclR"/>
    <property type="match status" value="1"/>
</dbReference>
<dbReference type="InterPro" id="IPR036388">
    <property type="entry name" value="WH-like_DNA-bd_sf"/>
</dbReference>
<protein>
    <recommendedName>
        <fullName evidence="1">HTH iclR-type domain-containing protein</fullName>
    </recommendedName>
</protein>
<keyword evidence="3" id="KW-1185">Reference proteome</keyword>
<dbReference type="Gene3D" id="1.10.10.10">
    <property type="entry name" value="Winged helix-like DNA-binding domain superfamily/Winged helix DNA-binding domain"/>
    <property type="match status" value="1"/>
</dbReference>
<feature type="domain" description="HTH iclR-type" evidence="1">
    <location>
        <begin position="20"/>
        <end position="61"/>
    </location>
</feature>
<dbReference type="RefSeq" id="WP_115218735.1">
    <property type="nucleotide sequence ID" value="NZ_UHIA01000004.1"/>
</dbReference>